<comment type="caution">
    <text evidence="1">The sequence shown here is derived from an EMBL/GenBank/DDBJ whole genome shotgun (WGS) entry which is preliminary data.</text>
</comment>
<reference evidence="2" key="1">
    <citation type="submission" date="2015-12" db="EMBL/GenBank/DDBJ databases">
        <title>Genome sequence of a biocontrol rhizobacterium Chryseobacterium kwangjuense strain KJ1R5 isolated from pepper (Capsicum annuum L.).</title>
        <authorList>
            <person name="Jeong J.-J."/>
            <person name="Park H."/>
            <person name="Mannaa M."/>
            <person name="Sang M.K."/>
            <person name="Choi I.-G."/>
            <person name="Kim K.D."/>
        </authorList>
    </citation>
    <scope>NUCLEOTIDE SEQUENCE [LARGE SCALE GENOMIC DNA]</scope>
    <source>
        <strain evidence="2">KJ1R5</strain>
    </source>
</reference>
<evidence type="ECO:0000313" key="1">
    <source>
        <dbReference type="EMBL" id="KXH84227.1"/>
    </source>
</evidence>
<accession>A0A135WH46</accession>
<proteinExistence type="predicted"/>
<dbReference type="RefSeq" id="WP_062646769.1">
    <property type="nucleotide sequence ID" value="NZ_LPUR01000001.1"/>
</dbReference>
<protein>
    <submittedName>
        <fullName evidence="1">Uncharacterized protein</fullName>
    </submittedName>
</protein>
<dbReference type="OrthoDB" id="1271946at2"/>
<organism evidence="1 2">
    <name type="scientific">Chryseobacterium kwangjuense</name>
    <dbReference type="NCBI Taxonomy" id="267125"/>
    <lineage>
        <taxon>Bacteria</taxon>
        <taxon>Pseudomonadati</taxon>
        <taxon>Bacteroidota</taxon>
        <taxon>Flavobacteriia</taxon>
        <taxon>Flavobacteriales</taxon>
        <taxon>Weeksellaceae</taxon>
        <taxon>Chryseobacterium group</taxon>
        <taxon>Chryseobacterium</taxon>
    </lineage>
</organism>
<sequence>MYPLSKKIKIGKQATVEKDHFSNDEIIPSATVQFTCCDCNHKNVVEIFPYESGFPIIQMYHEERVLSKSQLLENKIVIETSEGRRHFGDLTVKDLPTLYFGTDCQDCYSKYFCVFSYGEWQPGLTLLIVSGVWKYEELE</sequence>
<gene>
    <name evidence="1" type="ORF">AU378_00235</name>
</gene>
<dbReference type="Proteomes" id="UP000070513">
    <property type="component" value="Unassembled WGS sequence"/>
</dbReference>
<dbReference type="AlphaFoldDB" id="A0A135WH46"/>
<dbReference type="EMBL" id="LPUR01000001">
    <property type="protein sequence ID" value="KXH84227.1"/>
    <property type="molecule type" value="Genomic_DNA"/>
</dbReference>
<reference evidence="1 2" key="2">
    <citation type="journal article" date="2016" name="Genome Announc.">
        <title>Draft Genome Sequence of a Biocontrol Rhizobacterium, Chryseobacterium kwangjuense Strain KJ1R5, Isolated from Pepper (Capsicum annuum).</title>
        <authorList>
            <person name="Jeong J.J."/>
            <person name="Park H."/>
            <person name="Park B.H."/>
            <person name="Mannaa M."/>
            <person name="Sang M.K."/>
            <person name="Choi I.G."/>
            <person name="Kim K.D."/>
        </authorList>
    </citation>
    <scope>NUCLEOTIDE SEQUENCE [LARGE SCALE GENOMIC DNA]</scope>
    <source>
        <strain evidence="1 2">KJ1R5</strain>
    </source>
</reference>
<evidence type="ECO:0000313" key="2">
    <source>
        <dbReference type="Proteomes" id="UP000070513"/>
    </source>
</evidence>
<name>A0A135WH46_9FLAO</name>